<keyword evidence="2 3" id="KW-0040">ANK repeat</keyword>
<accession>A0A9P1CWQ5</accession>
<feature type="compositionally biased region" description="Polar residues" evidence="4">
    <location>
        <begin position="164"/>
        <end position="174"/>
    </location>
</feature>
<dbReference type="EMBL" id="CAMXCT020002541">
    <property type="protein sequence ID" value="CAL1152151.1"/>
    <property type="molecule type" value="Genomic_DNA"/>
</dbReference>
<proteinExistence type="predicted"/>
<dbReference type="Gene3D" id="1.25.40.20">
    <property type="entry name" value="Ankyrin repeat-containing domain"/>
    <property type="match status" value="1"/>
</dbReference>
<name>A0A9P1CWQ5_9DINO</name>
<keyword evidence="5" id="KW-1133">Transmembrane helix</keyword>
<dbReference type="EMBL" id="CAMXCT010002541">
    <property type="protein sequence ID" value="CAI3998776.1"/>
    <property type="molecule type" value="Genomic_DNA"/>
</dbReference>
<dbReference type="OrthoDB" id="539213at2759"/>
<evidence type="ECO:0000256" key="2">
    <source>
        <dbReference type="ARBA" id="ARBA00023043"/>
    </source>
</evidence>
<evidence type="ECO:0000313" key="7">
    <source>
        <dbReference type="EMBL" id="CAL1152151.1"/>
    </source>
</evidence>
<protein>
    <submittedName>
        <fullName evidence="6">Uncharacterized protein</fullName>
    </submittedName>
</protein>
<feature type="repeat" description="ANK" evidence="3">
    <location>
        <begin position="57"/>
        <end position="92"/>
    </location>
</feature>
<dbReference type="Proteomes" id="UP001152797">
    <property type="component" value="Unassembled WGS sequence"/>
</dbReference>
<gene>
    <name evidence="6" type="ORF">C1SCF055_LOCUS25048</name>
</gene>
<evidence type="ECO:0000256" key="5">
    <source>
        <dbReference type="SAM" id="Phobius"/>
    </source>
</evidence>
<organism evidence="6">
    <name type="scientific">Cladocopium goreaui</name>
    <dbReference type="NCBI Taxonomy" id="2562237"/>
    <lineage>
        <taxon>Eukaryota</taxon>
        <taxon>Sar</taxon>
        <taxon>Alveolata</taxon>
        <taxon>Dinophyceae</taxon>
        <taxon>Suessiales</taxon>
        <taxon>Symbiodiniaceae</taxon>
        <taxon>Cladocopium</taxon>
    </lineage>
</organism>
<dbReference type="SUPFAM" id="SSF48403">
    <property type="entry name" value="Ankyrin repeat"/>
    <property type="match status" value="1"/>
</dbReference>
<keyword evidence="5" id="KW-0472">Membrane</keyword>
<feature type="transmembrane region" description="Helical" evidence="5">
    <location>
        <begin position="189"/>
        <end position="213"/>
    </location>
</feature>
<evidence type="ECO:0000313" key="6">
    <source>
        <dbReference type="EMBL" id="CAI3998776.1"/>
    </source>
</evidence>
<dbReference type="SMART" id="SM00248">
    <property type="entry name" value="ANK"/>
    <property type="match status" value="2"/>
</dbReference>
<dbReference type="EMBL" id="CAMXCT030002541">
    <property type="protein sequence ID" value="CAL4786088.1"/>
    <property type="molecule type" value="Genomic_DNA"/>
</dbReference>
<keyword evidence="5" id="KW-0812">Transmembrane</keyword>
<evidence type="ECO:0000256" key="1">
    <source>
        <dbReference type="ARBA" id="ARBA00022737"/>
    </source>
</evidence>
<evidence type="ECO:0000256" key="3">
    <source>
        <dbReference type="PROSITE-ProRule" id="PRU00023"/>
    </source>
</evidence>
<dbReference type="InterPro" id="IPR002110">
    <property type="entry name" value="Ankyrin_rpt"/>
</dbReference>
<comment type="caution">
    <text evidence="6">The sequence shown here is derived from an EMBL/GenBank/DDBJ whole genome shotgun (WGS) entry which is preliminary data.</text>
</comment>
<feature type="region of interest" description="Disordered" evidence="4">
    <location>
        <begin position="152"/>
        <end position="179"/>
    </location>
</feature>
<feature type="repeat" description="ANK" evidence="3">
    <location>
        <begin position="93"/>
        <end position="125"/>
    </location>
</feature>
<reference evidence="7" key="2">
    <citation type="submission" date="2024-04" db="EMBL/GenBank/DDBJ databases">
        <authorList>
            <person name="Chen Y."/>
            <person name="Shah S."/>
            <person name="Dougan E. K."/>
            <person name="Thang M."/>
            <person name="Chan C."/>
        </authorList>
    </citation>
    <scope>NUCLEOTIDE SEQUENCE [LARGE SCALE GENOMIC DNA]</scope>
</reference>
<sequence length="214" mass="24246">MERRKVRRRDADLFVEDETELFRDALRAGQTQKVKEMLAEVAEEDASVWCREPLDVYGRRALHHAMMAPHEAQMQLIRLLVSGRADPNAGDEEGIAPLHLAAQRASKFTIRTLLCARADNQQRSRDGRSTVDFVQLNPLPVEIFEVLGWPGKGPRQNPLDRNDASASEKPSTLEQHPPVEAEESGWSQLLLPLMAALLWFSFLGLVSYLVIYYI</sequence>
<keyword evidence="8" id="KW-1185">Reference proteome</keyword>
<dbReference type="InterPro" id="IPR036770">
    <property type="entry name" value="Ankyrin_rpt-contain_sf"/>
</dbReference>
<dbReference type="PROSITE" id="PS50088">
    <property type="entry name" value="ANK_REPEAT"/>
    <property type="match status" value="2"/>
</dbReference>
<dbReference type="InterPro" id="IPR050776">
    <property type="entry name" value="Ank_Repeat/CDKN_Inhibitor"/>
</dbReference>
<dbReference type="PANTHER" id="PTHR24201">
    <property type="entry name" value="ANK_REP_REGION DOMAIN-CONTAINING PROTEIN"/>
    <property type="match status" value="1"/>
</dbReference>
<dbReference type="AlphaFoldDB" id="A0A9P1CWQ5"/>
<dbReference type="PANTHER" id="PTHR24201:SF15">
    <property type="entry name" value="ANKYRIN REPEAT DOMAIN-CONTAINING PROTEIN 66"/>
    <property type="match status" value="1"/>
</dbReference>
<reference evidence="6" key="1">
    <citation type="submission" date="2022-10" db="EMBL/GenBank/DDBJ databases">
        <authorList>
            <person name="Chen Y."/>
            <person name="Dougan E. K."/>
            <person name="Chan C."/>
            <person name="Rhodes N."/>
            <person name="Thang M."/>
        </authorList>
    </citation>
    <scope>NUCLEOTIDE SEQUENCE</scope>
</reference>
<evidence type="ECO:0000256" key="4">
    <source>
        <dbReference type="SAM" id="MobiDB-lite"/>
    </source>
</evidence>
<evidence type="ECO:0000313" key="8">
    <source>
        <dbReference type="Proteomes" id="UP001152797"/>
    </source>
</evidence>
<dbReference type="Pfam" id="PF12796">
    <property type="entry name" value="Ank_2"/>
    <property type="match status" value="1"/>
</dbReference>
<keyword evidence="1" id="KW-0677">Repeat</keyword>